<dbReference type="OrthoDB" id="273771at2759"/>
<dbReference type="AlphaFoldDB" id="A0A7R9QIU2"/>
<accession>A0A7R9QIU2</accession>
<gene>
    <name evidence="1" type="ORF">OSB1V03_LOCUS21322</name>
</gene>
<evidence type="ECO:0000313" key="1">
    <source>
        <dbReference type="EMBL" id="CAD7647191.1"/>
    </source>
</evidence>
<dbReference type="EMBL" id="OC893643">
    <property type="protein sequence ID" value="CAD7647191.1"/>
    <property type="molecule type" value="Genomic_DNA"/>
</dbReference>
<reference evidence="1" key="1">
    <citation type="submission" date="2020-11" db="EMBL/GenBank/DDBJ databases">
        <authorList>
            <person name="Tran Van P."/>
        </authorList>
    </citation>
    <scope>NUCLEOTIDE SEQUENCE</scope>
</reference>
<sequence>MVLQFKTNGFNCYGVAFSPHHPRRLGCVSAQNYGIAGSGALYDLEMMDTLQGPQIRCNRLMPSNGDPLYDLC</sequence>
<evidence type="ECO:0000313" key="2">
    <source>
        <dbReference type="Proteomes" id="UP000759131"/>
    </source>
</evidence>
<dbReference type="Proteomes" id="UP000759131">
    <property type="component" value="Unassembled WGS sequence"/>
</dbReference>
<organism evidence="1">
    <name type="scientific">Medioppia subpectinata</name>
    <dbReference type="NCBI Taxonomy" id="1979941"/>
    <lineage>
        <taxon>Eukaryota</taxon>
        <taxon>Metazoa</taxon>
        <taxon>Ecdysozoa</taxon>
        <taxon>Arthropoda</taxon>
        <taxon>Chelicerata</taxon>
        <taxon>Arachnida</taxon>
        <taxon>Acari</taxon>
        <taxon>Acariformes</taxon>
        <taxon>Sarcoptiformes</taxon>
        <taxon>Oribatida</taxon>
        <taxon>Brachypylina</taxon>
        <taxon>Oppioidea</taxon>
        <taxon>Oppiidae</taxon>
        <taxon>Medioppia</taxon>
    </lineage>
</organism>
<name>A0A7R9QIU2_9ACAR</name>
<keyword evidence="2" id="KW-1185">Reference proteome</keyword>
<protein>
    <submittedName>
        <fullName evidence="1">Uncharacterized protein</fullName>
    </submittedName>
</protein>
<proteinExistence type="predicted"/>
<dbReference type="EMBL" id="CAJPIZ010039068">
    <property type="protein sequence ID" value="CAG2121376.1"/>
    <property type="molecule type" value="Genomic_DNA"/>
</dbReference>
<feature type="non-terminal residue" evidence="1">
    <location>
        <position position="1"/>
    </location>
</feature>